<dbReference type="Pfam" id="PF04397">
    <property type="entry name" value="LytTR"/>
    <property type="match status" value="1"/>
</dbReference>
<comment type="caution">
    <text evidence="6">The sequence shown here is derived from an EMBL/GenBank/DDBJ whole genome shotgun (WGS) entry which is preliminary data.</text>
</comment>
<keyword evidence="7" id="KW-1185">Reference proteome</keyword>
<protein>
    <recommendedName>
        <fullName evidence="1">Stage 0 sporulation protein A homolog</fullName>
    </recommendedName>
</protein>
<evidence type="ECO:0000259" key="5">
    <source>
        <dbReference type="PROSITE" id="PS50930"/>
    </source>
</evidence>
<accession>A0A4R1MIR6</accession>
<dbReference type="AlphaFoldDB" id="A0A4R1MIR6"/>
<dbReference type="InterPro" id="IPR001789">
    <property type="entry name" value="Sig_transdc_resp-reg_receiver"/>
</dbReference>
<comment type="function">
    <text evidence="2">May play the central regulatory role in sporulation. It may be an element of the effector pathway responsible for the activation of sporulation genes in response to nutritional stress. Spo0A may act in concert with spo0H (a sigma factor) to control the expression of some genes that are critical to the sporulation process.</text>
</comment>
<evidence type="ECO:0000256" key="2">
    <source>
        <dbReference type="ARBA" id="ARBA00024867"/>
    </source>
</evidence>
<dbReference type="SMART" id="SM00448">
    <property type="entry name" value="REC"/>
    <property type="match status" value="1"/>
</dbReference>
<feature type="domain" description="Response regulatory" evidence="4">
    <location>
        <begin position="3"/>
        <end position="117"/>
    </location>
</feature>
<dbReference type="Gene3D" id="2.40.50.1020">
    <property type="entry name" value="LytTr DNA-binding domain"/>
    <property type="match status" value="1"/>
</dbReference>
<sequence length="250" mass="28948">MFNCIIVDDEMPAREELKFLLKDYKDIRIIGEAEYGIEAIELCKSLKPNMIFLDIQMPKMNGIEVAEKLGIGEWLPIVIFTTAYDDFAIKAFETHAVDYLLKPISKDRLNLAIQKSRKILKTINHNQTNGSNKSLENIKSIKKVCLYKNGSLVPIAFDEIIYAVVENGQTQIMTEKDCFDYHNPLNHLEDKLVEGIFFRCHRSYLINLNYVEKIEAWFNGTYMVQLKGCKEKIPVSRNKVKEFKKIMAII</sequence>
<dbReference type="GO" id="GO:0003677">
    <property type="term" value="F:DNA binding"/>
    <property type="evidence" value="ECO:0007669"/>
    <property type="project" value="InterPro"/>
</dbReference>
<dbReference type="SMART" id="SM00850">
    <property type="entry name" value="LytTR"/>
    <property type="match status" value="1"/>
</dbReference>
<evidence type="ECO:0000256" key="1">
    <source>
        <dbReference type="ARBA" id="ARBA00018672"/>
    </source>
</evidence>
<dbReference type="PANTHER" id="PTHR37299">
    <property type="entry name" value="TRANSCRIPTIONAL REGULATOR-RELATED"/>
    <property type="match status" value="1"/>
</dbReference>
<dbReference type="Pfam" id="PF00072">
    <property type="entry name" value="Response_reg"/>
    <property type="match status" value="1"/>
</dbReference>
<reference evidence="6 7" key="1">
    <citation type="submission" date="2019-03" db="EMBL/GenBank/DDBJ databases">
        <title>Genomic Encyclopedia of Type Strains, Phase IV (KMG-IV): sequencing the most valuable type-strain genomes for metagenomic binning, comparative biology and taxonomic classification.</title>
        <authorList>
            <person name="Goeker M."/>
        </authorList>
    </citation>
    <scope>NUCLEOTIDE SEQUENCE [LARGE SCALE GENOMIC DNA]</scope>
    <source>
        <strain evidence="6 7">DSM 24176</strain>
    </source>
</reference>
<evidence type="ECO:0000259" key="4">
    <source>
        <dbReference type="PROSITE" id="PS50110"/>
    </source>
</evidence>
<dbReference type="CDD" id="cd17532">
    <property type="entry name" value="REC_LytTR_AlgR-like"/>
    <property type="match status" value="1"/>
</dbReference>
<dbReference type="SUPFAM" id="SSF52172">
    <property type="entry name" value="CheY-like"/>
    <property type="match status" value="1"/>
</dbReference>
<feature type="modified residue" description="4-aspartylphosphate" evidence="3">
    <location>
        <position position="54"/>
    </location>
</feature>
<dbReference type="Gene3D" id="3.40.50.2300">
    <property type="match status" value="1"/>
</dbReference>
<proteinExistence type="predicted"/>
<dbReference type="OrthoDB" id="9809318at2"/>
<evidence type="ECO:0000313" key="7">
    <source>
        <dbReference type="Proteomes" id="UP000294545"/>
    </source>
</evidence>
<evidence type="ECO:0000313" key="6">
    <source>
        <dbReference type="EMBL" id="TCK92618.1"/>
    </source>
</evidence>
<name>A0A4R1MIR6_9FIRM</name>
<dbReference type="PROSITE" id="PS50110">
    <property type="entry name" value="RESPONSE_REGULATORY"/>
    <property type="match status" value="1"/>
</dbReference>
<dbReference type="RefSeq" id="WP_132282484.1">
    <property type="nucleotide sequence ID" value="NZ_SMGQ01000013.1"/>
</dbReference>
<dbReference type="EMBL" id="SMGQ01000013">
    <property type="protein sequence ID" value="TCK92618.1"/>
    <property type="molecule type" value="Genomic_DNA"/>
</dbReference>
<evidence type="ECO:0000256" key="3">
    <source>
        <dbReference type="PROSITE-ProRule" id="PRU00169"/>
    </source>
</evidence>
<dbReference type="InterPro" id="IPR007492">
    <property type="entry name" value="LytTR_DNA-bd_dom"/>
</dbReference>
<dbReference type="PANTHER" id="PTHR37299:SF1">
    <property type="entry name" value="STAGE 0 SPORULATION PROTEIN A HOMOLOG"/>
    <property type="match status" value="1"/>
</dbReference>
<feature type="domain" description="HTH LytTR-type" evidence="5">
    <location>
        <begin position="146"/>
        <end position="249"/>
    </location>
</feature>
<keyword evidence="3" id="KW-0597">Phosphoprotein</keyword>
<dbReference type="GO" id="GO:0000156">
    <property type="term" value="F:phosphorelay response regulator activity"/>
    <property type="evidence" value="ECO:0007669"/>
    <property type="project" value="InterPro"/>
</dbReference>
<dbReference type="Proteomes" id="UP000294545">
    <property type="component" value="Unassembled WGS sequence"/>
</dbReference>
<dbReference type="InterPro" id="IPR046947">
    <property type="entry name" value="LytR-like"/>
</dbReference>
<dbReference type="InterPro" id="IPR011006">
    <property type="entry name" value="CheY-like_superfamily"/>
</dbReference>
<dbReference type="PROSITE" id="PS50930">
    <property type="entry name" value="HTH_LYTTR"/>
    <property type="match status" value="1"/>
</dbReference>
<organism evidence="6 7">
    <name type="scientific">Natranaerovirga hydrolytica</name>
    <dbReference type="NCBI Taxonomy" id="680378"/>
    <lineage>
        <taxon>Bacteria</taxon>
        <taxon>Bacillati</taxon>
        <taxon>Bacillota</taxon>
        <taxon>Clostridia</taxon>
        <taxon>Lachnospirales</taxon>
        <taxon>Natranaerovirgaceae</taxon>
        <taxon>Natranaerovirga</taxon>
    </lineage>
</organism>
<gene>
    <name evidence="6" type="ORF">EDC19_1767</name>
</gene>